<accession>A0A814ZJ58</accession>
<evidence type="ECO:0000313" key="3">
    <source>
        <dbReference type="EMBL" id="CAF1244017.1"/>
    </source>
</evidence>
<proteinExistence type="predicted"/>
<dbReference type="EMBL" id="CAJOBC010011617">
    <property type="protein sequence ID" value="CAF4008786.1"/>
    <property type="molecule type" value="Genomic_DNA"/>
</dbReference>
<evidence type="ECO:0000313" key="4">
    <source>
        <dbReference type="EMBL" id="CAF4008786.1"/>
    </source>
</evidence>
<feature type="region of interest" description="Disordered" evidence="1">
    <location>
        <begin position="222"/>
        <end position="242"/>
    </location>
</feature>
<evidence type="ECO:0000256" key="1">
    <source>
        <dbReference type="SAM" id="MobiDB-lite"/>
    </source>
</evidence>
<keyword evidence="2" id="KW-1133">Transmembrane helix</keyword>
<dbReference type="InterPro" id="IPR011042">
    <property type="entry name" value="6-blade_b-propeller_TolB-like"/>
</dbReference>
<dbReference type="EMBL" id="CAJNOQ010010141">
    <property type="protein sequence ID" value="CAF1244017.1"/>
    <property type="molecule type" value="Genomic_DNA"/>
</dbReference>
<keyword evidence="2" id="KW-0812">Transmembrane</keyword>
<protein>
    <submittedName>
        <fullName evidence="3">Uncharacterized protein</fullName>
    </submittedName>
</protein>
<dbReference type="Proteomes" id="UP000681722">
    <property type="component" value="Unassembled WGS sequence"/>
</dbReference>
<dbReference type="AlphaFoldDB" id="A0A814ZJ58"/>
<evidence type="ECO:0000256" key="2">
    <source>
        <dbReference type="SAM" id="Phobius"/>
    </source>
</evidence>
<dbReference type="Proteomes" id="UP000663829">
    <property type="component" value="Unassembled WGS sequence"/>
</dbReference>
<evidence type="ECO:0000313" key="5">
    <source>
        <dbReference type="Proteomes" id="UP000663829"/>
    </source>
</evidence>
<dbReference type="Gene3D" id="2.120.10.30">
    <property type="entry name" value="TolB, C-terminal domain"/>
    <property type="match status" value="1"/>
</dbReference>
<keyword evidence="2" id="KW-0472">Membrane</keyword>
<name>A0A814ZJ58_9BILA</name>
<reference evidence="3" key="1">
    <citation type="submission" date="2021-02" db="EMBL/GenBank/DDBJ databases">
        <authorList>
            <person name="Nowell W R."/>
        </authorList>
    </citation>
    <scope>NUCLEOTIDE SEQUENCE</scope>
</reference>
<comment type="caution">
    <text evidence="3">The sequence shown here is derived from an EMBL/GenBank/DDBJ whole genome shotgun (WGS) entry which is preliminary data.</text>
</comment>
<dbReference type="SUPFAM" id="SSF101898">
    <property type="entry name" value="NHL repeat"/>
    <property type="match status" value="1"/>
</dbReference>
<feature type="compositionally biased region" description="Polar residues" evidence="1">
    <location>
        <begin position="229"/>
        <end position="242"/>
    </location>
</feature>
<dbReference type="OrthoDB" id="342730at2759"/>
<feature type="transmembrane region" description="Helical" evidence="2">
    <location>
        <begin position="184"/>
        <end position="208"/>
    </location>
</feature>
<gene>
    <name evidence="3" type="ORF">GPM918_LOCUS25799</name>
    <name evidence="4" type="ORF">SRO942_LOCUS25847</name>
</gene>
<sequence>MKRIFIDLNDNDALYVADYENERVLKFEQGQTNGEEEGDLFRPSALFVDSNRSLGGRSQLNGPMAVVVDHNENIYITDRGSHRIVKWMVAENDGDCIIGCTGDSGTAADQLNEPTDLKFDSFAIRFVQMQDDDDTTTVLPTTTTDDVSTTLLTRLTSPSDVGNGTARNGTAYFIDLNSSNKQRVIITLAVLCVALAVLLGFLVSIVVCQWLQRGQIVQTNGDLGPRYTYPTNDQNYRQTAKL</sequence>
<keyword evidence="5" id="KW-1185">Reference proteome</keyword>
<organism evidence="3 5">
    <name type="scientific">Didymodactylos carnosus</name>
    <dbReference type="NCBI Taxonomy" id="1234261"/>
    <lineage>
        <taxon>Eukaryota</taxon>
        <taxon>Metazoa</taxon>
        <taxon>Spiralia</taxon>
        <taxon>Gnathifera</taxon>
        <taxon>Rotifera</taxon>
        <taxon>Eurotatoria</taxon>
        <taxon>Bdelloidea</taxon>
        <taxon>Philodinida</taxon>
        <taxon>Philodinidae</taxon>
        <taxon>Didymodactylos</taxon>
    </lineage>
</organism>